<dbReference type="Proteomes" id="UP000292235">
    <property type="component" value="Chromosome"/>
</dbReference>
<evidence type="ECO:0000313" key="3">
    <source>
        <dbReference type="EMBL" id="QBI55535.1"/>
    </source>
</evidence>
<evidence type="ECO:0000259" key="2">
    <source>
        <dbReference type="Pfam" id="PF22725"/>
    </source>
</evidence>
<dbReference type="KEGG" id="strr:EKD16_18860"/>
<dbReference type="Gene3D" id="3.40.50.720">
    <property type="entry name" value="NAD(P)-binding Rossmann-like Domain"/>
    <property type="match status" value="1"/>
</dbReference>
<dbReference type="SUPFAM" id="SSF51735">
    <property type="entry name" value="NAD(P)-binding Rossmann-fold domains"/>
    <property type="match status" value="1"/>
</dbReference>
<gene>
    <name evidence="3" type="primary">afr4</name>
    <name evidence="3" type="ORF">EKD16_18860</name>
</gene>
<accession>A0A4P6Q4F8</accession>
<evidence type="ECO:0000313" key="4">
    <source>
        <dbReference type="Proteomes" id="UP000292235"/>
    </source>
</evidence>
<evidence type="ECO:0000259" key="1">
    <source>
        <dbReference type="Pfam" id="PF01408"/>
    </source>
</evidence>
<feature type="domain" description="GFO/IDH/MocA-like oxidoreductase" evidence="2">
    <location>
        <begin position="128"/>
        <end position="245"/>
    </location>
</feature>
<dbReference type="Pfam" id="PF01408">
    <property type="entry name" value="GFO_IDH_MocA"/>
    <property type="match status" value="1"/>
</dbReference>
<keyword evidence="3" id="KW-0560">Oxidoreductase</keyword>
<dbReference type="EMBL" id="CP036455">
    <property type="protein sequence ID" value="QBI55535.1"/>
    <property type="molecule type" value="Genomic_DNA"/>
</dbReference>
<dbReference type="GO" id="GO:0000166">
    <property type="term" value="F:nucleotide binding"/>
    <property type="evidence" value="ECO:0007669"/>
    <property type="project" value="InterPro"/>
</dbReference>
<dbReference type="GO" id="GO:0033712">
    <property type="term" value="F:1,5-anhydro-D-fructose reductase (1,5-anhydro-D-mannitol-forming) activity"/>
    <property type="evidence" value="ECO:0007669"/>
    <property type="project" value="UniProtKB-EC"/>
</dbReference>
<name>A0A4P6Q4F8_9ACTN</name>
<dbReference type="EC" id="1.1.1.292" evidence="3"/>
<proteinExistence type="predicted"/>
<dbReference type="Pfam" id="PF22725">
    <property type="entry name" value="GFO_IDH_MocA_C3"/>
    <property type="match status" value="1"/>
</dbReference>
<dbReference type="PANTHER" id="PTHR43377:SF8">
    <property type="entry name" value="BLR3664 PROTEIN"/>
    <property type="match status" value="1"/>
</dbReference>
<keyword evidence="4" id="KW-1185">Reference proteome</keyword>
<dbReference type="InterPro" id="IPR051450">
    <property type="entry name" value="Gfo/Idh/MocA_Oxidoreductases"/>
</dbReference>
<dbReference type="AlphaFoldDB" id="A0A4P6Q4F8"/>
<dbReference type="PANTHER" id="PTHR43377">
    <property type="entry name" value="BILIVERDIN REDUCTASE A"/>
    <property type="match status" value="1"/>
</dbReference>
<sequence>MADSPLRIGVIGLGAISRFYLAAVERSPSLVLAAVCDPRPEALAPLRGRARCYHDHRKLLADGGVDAAVVAAPNHLHASLCRDVLEAGLAVCVEKPLATLAADGAALRTAATRRGATLFTAFHRRYNRSVRALVDRMAAGAPPVAARVRYLERIEEHIGGDAWYLDPQRCGGGCVADNGPNAFDLLRTLLGGLSVADARITRDAAGVDRQARIGLRSEGGAQATVELDWSFAGERKDVWVRLADGSTETADMLGGFGGFKESLWHEYAGVLADFERRVRGGDTADDGGRAALELVDAAYRAERGATAADSPLACGARRDAERRSR</sequence>
<dbReference type="InterPro" id="IPR000683">
    <property type="entry name" value="Gfo/Idh/MocA-like_OxRdtase_N"/>
</dbReference>
<dbReference type="OrthoDB" id="3251785at2"/>
<dbReference type="InterPro" id="IPR036291">
    <property type="entry name" value="NAD(P)-bd_dom_sf"/>
</dbReference>
<dbReference type="RefSeq" id="WP_131099529.1">
    <property type="nucleotide sequence ID" value="NZ_CP036455.1"/>
</dbReference>
<dbReference type="SUPFAM" id="SSF55347">
    <property type="entry name" value="Glyceraldehyde-3-phosphate dehydrogenase-like, C-terminal domain"/>
    <property type="match status" value="1"/>
</dbReference>
<organism evidence="3 4">
    <name type="scientific">Streptomonospora litoralis</name>
    <dbReference type="NCBI Taxonomy" id="2498135"/>
    <lineage>
        <taxon>Bacteria</taxon>
        <taxon>Bacillati</taxon>
        <taxon>Actinomycetota</taxon>
        <taxon>Actinomycetes</taxon>
        <taxon>Streptosporangiales</taxon>
        <taxon>Nocardiopsidaceae</taxon>
        <taxon>Streptomonospora</taxon>
    </lineage>
</organism>
<reference evidence="3 4" key="1">
    <citation type="submission" date="2019-02" db="EMBL/GenBank/DDBJ databases">
        <authorList>
            <person name="Khodamoradi S."/>
            <person name="Hahnke R.L."/>
            <person name="Kaempfer P."/>
            <person name="Schumann P."/>
            <person name="Rohde M."/>
            <person name="Steinert M."/>
            <person name="Luzhetskyy A."/>
            <person name="Wink J."/>
            <person name="Ruckert C."/>
        </authorList>
    </citation>
    <scope>NUCLEOTIDE SEQUENCE [LARGE SCALE GENOMIC DNA]</scope>
    <source>
        <strain evidence="3 4">M2</strain>
    </source>
</reference>
<dbReference type="InterPro" id="IPR055170">
    <property type="entry name" value="GFO_IDH_MocA-like_dom"/>
</dbReference>
<dbReference type="Gene3D" id="3.30.360.10">
    <property type="entry name" value="Dihydrodipicolinate Reductase, domain 2"/>
    <property type="match status" value="1"/>
</dbReference>
<feature type="domain" description="Gfo/Idh/MocA-like oxidoreductase N-terminal" evidence="1">
    <location>
        <begin position="6"/>
        <end position="121"/>
    </location>
</feature>
<protein>
    <submittedName>
        <fullName evidence="3">1,5-anhydro-D-fructose reductase</fullName>
        <ecNumber evidence="3">1.1.1.292</ecNumber>
    </submittedName>
</protein>